<keyword evidence="9 11" id="KW-0472">Membrane</keyword>
<keyword evidence="5" id="KW-0479">Metal-binding</keyword>
<evidence type="ECO:0000313" key="14">
    <source>
        <dbReference type="EMBL" id="GAA0295202.1"/>
    </source>
</evidence>
<dbReference type="GO" id="GO:0016020">
    <property type="term" value="C:membrane"/>
    <property type="evidence" value="ECO:0007669"/>
    <property type="project" value="UniProtKB-SubCell"/>
</dbReference>
<dbReference type="Proteomes" id="UP001500837">
    <property type="component" value="Unassembled WGS sequence"/>
</dbReference>
<dbReference type="Gene3D" id="1.20.810.10">
    <property type="entry name" value="Cytochrome Bc1 Complex, Chain C"/>
    <property type="match status" value="1"/>
</dbReference>
<proteinExistence type="predicted"/>
<evidence type="ECO:0000259" key="13">
    <source>
        <dbReference type="PROSITE" id="PS51003"/>
    </source>
</evidence>
<feature type="transmembrane region" description="Helical" evidence="11">
    <location>
        <begin position="319"/>
        <end position="336"/>
    </location>
</feature>
<sequence>MSTITESDESEDAEKYEQSRVYNWLDDRLDLNEEFLGKAFPEDRYASFLLGEVSLFTFVILVLTGTFLGMLYRPGAADTTYQGIVAGYAGTEVPMAFASVLRITYDVPMGMFIRMVHHWGAYLFVAAMGLHMLRVFFSGAYRNPRELNWVVGSTLLFLGIGEGFMGYALPFDEYGATATGIGFTVAGSIPVIGETLTKILFGGMWPDNAAVILPRMFFYHVFLLPLIIGGLIAVHMLLLIRQKHTDQEGSRDEEADVEADDESIVTGVPLVPNQIAVTLIVFLSVFGMLALLAGFFPVQRLPVWGPNDPFSTPAGVAPDWYFMWVFGILKVIPGFIPRGEFVAGVVAPGIIATVLIAWPFIDYKKEAVHFTADPIKRPFQTAVGVGSITFIIMLSIAAMNSTVGTLLRVDTAVASNYLLYATIIVPIVWGIITYFVLKRGVERRESSNAVPTDDDTDTANTATSDD</sequence>
<reference evidence="14 15" key="1">
    <citation type="journal article" date="2019" name="Int. J. Syst. Evol. Microbiol.">
        <title>The Global Catalogue of Microorganisms (GCM) 10K type strain sequencing project: providing services to taxonomists for standard genome sequencing and annotation.</title>
        <authorList>
            <consortium name="The Broad Institute Genomics Platform"/>
            <consortium name="The Broad Institute Genome Sequencing Center for Infectious Disease"/>
            <person name="Wu L."/>
            <person name="Ma J."/>
        </authorList>
    </citation>
    <scope>NUCLEOTIDE SEQUENCE [LARGE SCALE GENOMIC DNA]</scope>
    <source>
        <strain evidence="14 15">JCM 16330</strain>
    </source>
</reference>
<dbReference type="PROSITE" id="PS51003">
    <property type="entry name" value="CYTB_CTER"/>
    <property type="match status" value="1"/>
</dbReference>
<feature type="transmembrane region" description="Helical" evidence="11">
    <location>
        <begin position="342"/>
        <end position="361"/>
    </location>
</feature>
<dbReference type="EMBL" id="BAAABL010000033">
    <property type="protein sequence ID" value="GAA0295202.1"/>
    <property type="molecule type" value="Genomic_DNA"/>
</dbReference>
<dbReference type="PANTHER" id="PTHR19271:SF16">
    <property type="entry name" value="CYTOCHROME B"/>
    <property type="match status" value="1"/>
</dbReference>
<feature type="transmembrane region" description="Helical" evidence="11">
    <location>
        <begin position="84"/>
        <end position="105"/>
    </location>
</feature>
<keyword evidence="3" id="KW-0349">Heme</keyword>
<evidence type="ECO:0000256" key="7">
    <source>
        <dbReference type="ARBA" id="ARBA00022989"/>
    </source>
</evidence>
<dbReference type="InterPro" id="IPR005798">
    <property type="entry name" value="Cyt_b/b6_C"/>
</dbReference>
<feature type="transmembrane region" description="Helical" evidence="11">
    <location>
        <begin position="217"/>
        <end position="240"/>
    </location>
</feature>
<feature type="domain" description="Cytochrome b/b6 N-terminal region profile" evidence="12">
    <location>
        <begin position="21"/>
        <end position="248"/>
    </location>
</feature>
<evidence type="ECO:0000256" key="3">
    <source>
        <dbReference type="ARBA" id="ARBA00022617"/>
    </source>
</evidence>
<comment type="caution">
    <text evidence="14">The sequence shown here is derived from an EMBL/GenBank/DDBJ whole genome shotgun (WGS) entry which is preliminary data.</text>
</comment>
<evidence type="ECO:0000256" key="6">
    <source>
        <dbReference type="ARBA" id="ARBA00022982"/>
    </source>
</evidence>
<dbReference type="PANTHER" id="PTHR19271">
    <property type="entry name" value="CYTOCHROME B"/>
    <property type="match status" value="1"/>
</dbReference>
<feature type="transmembrane region" description="Helical" evidence="11">
    <location>
        <begin position="45"/>
        <end position="72"/>
    </location>
</feature>
<evidence type="ECO:0000256" key="1">
    <source>
        <dbReference type="ARBA" id="ARBA00004141"/>
    </source>
</evidence>
<gene>
    <name evidence="14" type="ORF">GCM10009066_07110</name>
</gene>
<protein>
    <submittedName>
        <fullName evidence="14">Cytochrome bc complex cytochrome b subunit</fullName>
    </submittedName>
</protein>
<dbReference type="GO" id="GO:0022904">
    <property type="term" value="P:respiratory electron transport chain"/>
    <property type="evidence" value="ECO:0007669"/>
    <property type="project" value="InterPro"/>
</dbReference>
<dbReference type="InterPro" id="IPR027387">
    <property type="entry name" value="Cytb/b6-like_sf"/>
</dbReference>
<dbReference type="InterPro" id="IPR005797">
    <property type="entry name" value="Cyt_b/b6_N"/>
</dbReference>
<dbReference type="SUPFAM" id="SSF81342">
    <property type="entry name" value="Transmembrane di-heme cytochromes"/>
    <property type="match status" value="1"/>
</dbReference>
<dbReference type="AlphaFoldDB" id="A0AAV3S6D2"/>
<feature type="transmembrane region" description="Helical" evidence="11">
    <location>
        <begin position="275"/>
        <end position="298"/>
    </location>
</feature>
<comment type="subcellular location">
    <subcellularLocation>
        <location evidence="1">Membrane</location>
        <topology evidence="1">Multi-pass membrane protein</topology>
    </subcellularLocation>
</comment>
<dbReference type="GO" id="GO:0046872">
    <property type="term" value="F:metal ion binding"/>
    <property type="evidence" value="ECO:0007669"/>
    <property type="project" value="UniProtKB-KW"/>
</dbReference>
<dbReference type="InterPro" id="IPR036150">
    <property type="entry name" value="Cyt_b/b6_C_sf"/>
</dbReference>
<evidence type="ECO:0000256" key="10">
    <source>
        <dbReference type="SAM" id="MobiDB-lite"/>
    </source>
</evidence>
<keyword evidence="15" id="KW-1185">Reference proteome</keyword>
<accession>A0AAV3S6D2</accession>
<feature type="transmembrane region" description="Helical" evidence="11">
    <location>
        <begin position="149"/>
        <end position="168"/>
    </location>
</feature>
<feature type="transmembrane region" description="Helical" evidence="11">
    <location>
        <begin position="382"/>
        <end position="405"/>
    </location>
</feature>
<dbReference type="Pfam" id="PF13631">
    <property type="entry name" value="Cytochrom_B_N_2"/>
    <property type="match status" value="1"/>
</dbReference>
<feature type="transmembrane region" description="Helical" evidence="11">
    <location>
        <begin position="174"/>
        <end position="196"/>
    </location>
</feature>
<feature type="transmembrane region" description="Helical" evidence="11">
    <location>
        <begin position="417"/>
        <end position="437"/>
    </location>
</feature>
<keyword evidence="4 11" id="KW-0812">Transmembrane</keyword>
<evidence type="ECO:0000256" key="11">
    <source>
        <dbReference type="SAM" id="Phobius"/>
    </source>
</evidence>
<feature type="domain" description="Cytochrome b/b6 C-terminal region profile" evidence="13">
    <location>
        <begin position="257"/>
        <end position="439"/>
    </location>
</feature>
<evidence type="ECO:0000259" key="12">
    <source>
        <dbReference type="PROSITE" id="PS51002"/>
    </source>
</evidence>
<feature type="region of interest" description="Disordered" evidence="10">
    <location>
        <begin position="446"/>
        <end position="466"/>
    </location>
</feature>
<keyword evidence="2" id="KW-0813">Transport</keyword>
<evidence type="ECO:0000256" key="4">
    <source>
        <dbReference type="ARBA" id="ARBA00022692"/>
    </source>
</evidence>
<evidence type="ECO:0000256" key="2">
    <source>
        <dbReference type="ARBA" id="ARBA00022448"/>
    </source>
</evidence>
<organism evidence="14 15">
    <name type="scientific">Halarchaeum salinum</name>
    <dbReference type="NCBI Taxonomy" id="489912"/>
    <lineage>
        <taxon>Archaea</taxon>
        <taxon>Methanobacteriati</taxon>
        <taxon>Methanobacteriota</taxon>
        <taxon>Stenosarchaea group</taxon>
        <taxon>Halobacteria</taxon>
        <taxon>Halobacteriales</taxon>
        <taxon>Halobacteriaceae</taxon>
    </lineage>
</organism>
<dbReference type="RefSeq" id="WP_211311614.1">
    <property type="nucleotide sequence ID" value="NZ_BAAABL010000033.1"/>
</dbReference>
<keyword evidence="6" id="KW-0249">Electron transport</keyword>
<keyword evidence="7 11" id="KW-1133">Transmembrane helix</keyword>
<evidence type="ECO:0000256" key="9">
    <source>
        <dbReference type="ARBA" id="ARBA00023136"/>
    </source>
</evidence>
<dbReference type="Pfam" id="PF00032">
    <property type="entry name" value="Cytochrom_B_C"/>
    <property type="match status" value="1"/>
</dbReference>
<evidence type="ECO:0000256" key="8">
    <source>
        <dbReference type="ARBA" id="ARBA00023004"/>
    </source>
</evidence>
<dbReference type="GO" id="GO:0009055">
    <property type="term" value="F:electron transfer activity"/>
    <property type="evidence" value="ECO:0007669"/>
    <property type="project" value="InterPro"/>
</dbReference>
<dbReference type="SUPFAM" id="SSF81648">
    <property type="entry name" value="a domain/subunit of cytochrome bc1 complex (Ubiquinol-cytochrome c reductase)"/>
    <property type="match status" value="1"/>
</dbReference>
<dbReference type="PROSITE" id="PS51002">
    <property type="entry name" value="CYTB_NTER"/>
    <property type="match status" value="1"/>
</dbReference>
<name>A0AAV3S6D2_9EURY</name>
<dbReference type="GO" id="GO:0016491">
    <property type="term" value="F:oxidoreductase activity"/>
    <property type="evidence" value="ECO:0007669"/>
    <property type="project" value="InterPro"/>
</dbReference>
<feature type="transmembrane region" description="Helical" evidence="11">
    <location>
        <begin position="117"/>
        <end position="137"/>
    </location>
</feature>
<evidence type="ECO:0000313" key="15">
    <source>
        <dbReference type="Proteomes" id="UP001500837"/>
    </source>
</evidence>
<evidence type="ECO:0000256" key="5">
    <source>
        <dbReference type="ARBA" id="ARBA00022723"/>
    </source>
</evidence>
<keyword evidence="8" id="KW-0408">Iron</keyword>
<dbReference type="InterPro" id="IPR016174">
    <property type="entry name" value="Di-haem_cyt_TM"/>
</dbReference>